<accession>A0A836CB94</accession>
<dbReference type="InterPro" id="IPR012337">
    <property type="entry name" value="RNaseH-like_sf"/>
</dbReference>
<dbReference type="AlphaFoldDB" id="A0A836CB94"/>
<gene>
    <name evidence="1" type="ORF">JKP88DRAFT_280081</name>
</gene>
<dbReference type="SUPFAM" id="SSF53098">
    <property type="entry name" value="Ribonuclease H-like"/>
    <property type="match status" value="1"/>
</dbReference>
<sequence>MVEQRAFFHDGYFWHKHKPKDVRDTLALAQRGYQVVRTRDRLPPVEGALNIDVDASRGFTEICRTLAAALGVADEAWPTLWKCADSLAQRREIADKLLKVTLEVGAVEEIYTDNGHEFINKVVKHLCEAMGIRKYCGKKWAPVGAWCIIQPAGECEGHSVLRFAASAKAATP</sequence>
<proteinExistence type="predicted"/>
<evidence type="ECO:0000313" key="1">
    <source>
        <dbReference type="EMBL" id="KAG5179980.1"/>
    </source>
</evidence>
<dbReference type="Gene3D" id="3.30.420.10">
    <property type="entry name" value="Ribonuclease H-like superfamily/Ribonuclease H"/>
    <property type="match status" value="1"/>
</dbReference>
<reference evidence="1" key="1">
    <citation type="submission" date="2021-02" db="EMBL/GenBank/DDBJ databases">
        <title>First Annotated Genome of the Yellow-green Alga Tribonema minus.</title>
        <authorList>
            <person name="Mahan K.M."/>
        </authorList>
    </citation>
    <scope>NUCLEOTIDE SEQUENCE</scope>
    <source>
        <strain evidence="1">UTEX B ZZ1240</strain>
    </source>
</reference>
<dbReference type="EMBL" id="JAFCMP010000434">
    <property type="protein sequence ID" value="KAG5179980.1"/>
    <property type="molecule type" value="Genomic_DNA"/>
</dbReference>
<dbReference type="OrthoDB" id="2499658at2759"/>
<dbReference type="Proteomes" id="UP000664859">
    <property type="component" value="Unassembled WGS sequence"/>
</dbReference>
<comment type="caution">
    <text evidence="1">The sequence shown here is derived from an EMBL/GenBank/DDBJ whole genome shotgun (WGS) entry which is preliminary data.</text>
</comment>
<evidence type="ECO:0000313" key="2">
    <source>
        <dbReference type="Proteomes" id="UP000664859"/>
    </source>
</evidence>
<dbReference type="InterPro" id="IPR036397">
    <property type="entry name" value="RNaseH_sf"/>
</dbReference>
<dbReference type="GO" id="GO:0003676">
    <property type="term" value="F:nucleic acid binding"/>
    <property type="evidence" value="ECO:0007669"/>
    <property type="project" value="InterPro"/>
</dbReference>
<protein>
    <submittedName>
        <fullName evidence="1">Uncharacterized protein</fullName>
    </submittedName>
</protein>
<keyword evidence="2" id="KW-1185">Reference proteome</keyword>
<name>A0A836CB94_9STRA</name>
<organism evidence="1 2">
    <name type="scientific">Tribonema minus</name>
    <dbReference type="NCBI Taxonomy" id="303371"/>
    <lineage>
        <taxon>Eukaryota</taxon>
        <taxon>Sar</taxon>
        <taxon>Stramenopiles</taxon>
        <taxon>Ochrophyta</taxon>
        <taxon>PX clade</taxon>
        <taxon>Xanthophyceae</taxon>
        <taxon>Tribonematales</taxon>
        <taxon>Tribonemataceae</taxon>
        <taxon>Tribonema</taxon>
    </lineage>
</organism>